<protein>
    <submittedName>
        <fullName evidence="2">Uncharacterized protein</fullName>
    </submittedName>
</protein>
<evidence type="ECO:0000313" key="2">
    <source>
        <dbReference type="EMBL" id="CAJ1946368.1"/>
    </source>
</evidence>
<proteinExistence type="predicted"/>
<feature type="compositionally biased region" description="Low complexity" evidence="1">
    <location>
        <begin position="90"/>
        <end position="100"/>
    </location>
</feature>
<sequence>MKNSKTALALGDDWWNSLRGMFENFTNGGNSGDDDHLPAGTSVIASIPVKSLKPGGLRLFLMFYLMGEQNTPDKGSWKAHQPDSPPSPMVPYSSSTISSLDSDEIDEKGGDTEQSVEFDSSYVLEMFYKDASAMISIELLPHEVQIKRCGSLPSTAYLMHETVLVEGILDELAQCAFDDRVEEANRLLILSAPDSIDSARSTLSFA</sequence>
<comment type="caution">
    <text evidence="2">The sequence shown here is derived from an EMBL/GenBank/DDBJ whole genome shotgun (WGS) entry which is preliminary data.</text>
</comment>
<evidence type="ECO:0000313" key="3">
    <source>
        <dbReference type="Proteomes" id="UP001295423"/>
    </source>
</evidence>
<gene>
    <name evidence="2" type="ORF">CYCCA115_LOCUS10512</name>
</gene>
<feature type="region of interest" description="Disordered" evidence="1">
    <location>
        <begin position="73"/>
        <end position="114"/>
    </location>
</feature>
<name>A0AAD2CVG7_9STRA</name>
<organism evidence="2 3">
    <name type="scientific">Cylindrotheca closterium</name>
    <dbReference type="NCBI Taxonomy" id="2856"/>
    <lineage>
        <taxon>Eukaryota</taxon>
        <taxon>Sar</taxon>
        <taxon>Stramenopiles</taxon>
        <taxon>Ochrophyta</taxon>
        <taxon>Bacillariophyta</taxon>
        <taxon>Bacillariophyceae</taxon>
        <taxon>Bacillariophycidae</taxon>
        <taxon>Bacillariales</taxon>
        <taxon>Bacillariaceae</taxon>
        <taxon>Cylindrotheca</taxon>
    </lineage>
</organism>
<accession>A0AAD2CVG7</accession>
<reference evidence="2" key="1">
    <citation type="submission" date="2023-08" db="EMBL/GenBank/DDBJ databases">
        <authorList>
            <person name="Audoor S."/>
            <person name="Bilcke G."/>
        </authorList>
    </citation>
    <scope>NUCLEOTIDE SEQUENCE</scope>
</reference>
<evidence type="ECO:0000256" key="1">
    <source>
        <dbReference type="SAM" id="MobiDB-lite"/>
    </source>
</evidence>
<dbReference type="Proteomes" id="UP001295423">
    <property type="component" value="Unassembled WGS sequence"/>
</dbReference>
<dbReference type="AlphaFoldDB" id="A0AAD2CVG7"/>
<dbReference type="EMBL" id="CAKOGP040001668">
    <property type="protein sequence ID" value="CAJ1946368.1"/>
    <property type="molecule type" value="Genomic_DNA"/>
</dbReference>
<keyword evidence="3" id="KW-1185">Reference proteome</keyword>